<dbReference type="HOGENOM" id="CLU_009834_2_0_0"/>
<comment type="pathway">
    <text evidence="1">Lipid metabolism; fatty acid beta-oxidation.</text>
</comment>
<dbReference type="KEGG" id="mpz:Marpi_0526"/>
<dbReference type="EMBL" id="CP003257">
    <property type="protein sequence ID" value="AEX84967.1"/>
    <property type="molecule type" value="Genomic_DNA"/>
</dbReference>
<evidence type="ECO:0000259" key="8">
    <source>
        <dbReference type="Pfam" id="PF00725"/>
    </source>
</evidence>
<keyword evidence="11" id="KW-1185">Reference proteome</keyword>
<dbReference type="Gene3D" id="3.40.50.720">
    <property type="entry name" value="NAD(P)-binding Rossmann-like Domain"/>
    <property type="match status" value="1"/>
</dbReference>
<evidence type="ECO:0000256" key="3">
    <source>
        <dbReference type="ARBA" id="ARBA00023002"/>
    </source>
</evidence>
<dbReference type="InterPro" id="IPR008927">
    <property type="entry name" value="6-PGluconate_DH-like_C_sf"/>
</dbReference>
<gene>
    <name evidence="10" type="ordered locus">Marpi_0526</name>
</gene>
<name>H2J5A9_MARPK</name>
<keyword evidence="2" id="KW-0276">Fatty acid metabolism</keyword>
<dbReference type="GO" id="GO:0006635">
    <property type="term" value="P:fatty acid beta-oxidation"/>
    <property type="evidence" value="ECO:0007669"/>
    <property type="project" value="TreeGrafter"/>
</dbReference>
<dbReference type="SUPFAM" id="SSF51735">
    <property type="entry name" value="NAD(P)-binding Rossmann-fold domains"/>
    <property type="match status" value="1"/>
</dbReference>
<dbReference type="STRING" id="443254.Marpi_0526"/>
<dbReference type="NCBIfam" id="NF006143">
    <property type="entry name" value="PRK08293.1"/>
    <property type="match status" value="1"/>
</dbReference>
<dbReference type="GO" id="GO:0003857">
    <property type="term" value="F:(3S)-3-hydroxyacyl-CoA dehydrogenase (NAD+) activity"/>
    <property type="evidence" value="ECO:0007669"/>
    <property type="project" value="UniProtKB-EC"/>
</dbReference>
<dbReference type="Pfam" id="PF00725">
    <property type="entry name" value="3HCDH"/>
    <property type="match status" value="1"/>
</dbReference>
<evidence type="ECO:0000313" key="11">
    <source>
        <dbReference type="Proteomes" id="UP000007161"/>
    </source>
</evidence>
<reference evidence="11" key="2">
    <citation type="submission" date="2012-01" db="EMBL/GenBank/DDBJ databases">
        <title>Complete sequence of chromosome of Marinitoga piezophila KA3.</title>
        <authorList>
            <person name="Lucas S."/>
            <person name="Han J."/>
            <person name="Lapidus A."/>
            <person name="Cheng J.-F."/>
            <person name="Goodwin L."/>
            <person name="Pitluck S."/>
            <person name="Peters L."/>
            <person name="Mikhailova N."/>
            <person name="Teshima H."/>
            <person name="Detter J.C."/>
            <person name="Han C."/>
            <person name="Tapia R."/>
            <person name="Land M."/>
            <person name="Hauser L."/>
            <person name="Kyrpides N."/>
            <person name="Ivanova N."/>
            <person name="Pagani I."/>
            <person name="Jebbar M."/>
            <person name="Vannier P."/>
            <person name="Oger P."/>
            <person name="Cario A."/>
            <person name="Bartlett D."/>
            <person name="Noll K.M."/>
            <person name="Woyke T."/>
        </authorList>
    </citation>
    <scope>NUCLEOTIDE SEQUENCE [LARGE SCALE GENOMIC DNA]</scope>
    <source>
        <strain evidence="11">DSM 14283 / JCM 11233 / KA3</strain>
    </source>
</reference>
<dbReference type="InterPro" id="IPR052242">
    <property type="entry name" value="Mito_3-hydroxyacyl-CoA_DH"/>
</dbReference>
<dbReference type="Proteomes" id="UP000007161">
    <property type="component" value="Chromosome"/>
</dbReference>
<protein>
    <submittedName>
        <fullName evidence="10">3-hydroxyacyl-CoA dehydrogenase</fullName>
    </submittedName>
</protein>
<dbReference type="InterPro" id="IPR036291">
    <property type="entry name" value="NAD(P)-bd_dom_sf"/>
</dbReference>
<dbReference type="RefSeq" id="WP_014296039.1">
    <property type="nucleotide sequence ID" value="NC_016751.1"/>
</dbReference>
<evidence type="ECO:0000259" key="9">
    <source>
        <dbReference type="Pfam" id="PF02737"/>
    </source>
</evidence>
<feature type="site" description="Important for catalytic activity" evidence="7">
    <location>
        <position position="141"/>
    </location>
</feature>
<dbReference type="InterPro" id="IPR006108">
    <property type="entry name" value="3HC_DH_C"/>
</dbReference>
<feature type="domain" description="3-hydroxyacyl-CoA dehydrogenase NAD binding" evidence="9">
    <location>
        <begin position="5"/>
        <end position="183"/>
    </location>
</feature>
<accession>H2J5A9</accession>
<comment type="catalytic activity">
    <reaction evidence="6">
        <text>a (3S)-3-hydroxyacyl-CoA + NAD(+) = a 3-oxoacyl-CoA + NADH + H(+)</text>
        <dbReference type="Rhea" id="RHEA:22432"/>
        <dbReference type="ChEBI" id="CHEBI:15378"/>
        <dbReference type="ChEBI" id="CHEBI:57318"/>
        <dbReference type="ChEBI" id="CHEBI:57540"/>
        <dbReference type="ChEBI" id="CHEBI:57945"/>
        <dbReference type="ChEBI" id="CHEBI:90726"/>
        <dbReference type="EC" id="1.1.1.35"/>
    </reaction>
</comment>
<evidence type="ECO:0000256" key="4">
    <source>
        <dbReference type="ARBA" id="ARBA00023027"/>
    </source>
</evidence>
<evidence type="ECO:0000313" key="10">
    <source>
        <dbReference type="EMBL" id="AEX84967.1"/>
    </source>
</evidence>
<keyword evidence="5" id="KW-0443">Lipid metabolism</keyword>
<organism evidence="10 11">
    <name type="scientific">Marinitoga piezophila (strain DSM 14283 / JCM 11233 / KA3)</name>
    <dbReference type="NCBI Taxonomy" id="443254"/>
    <lineage>
        <taxon>Bacteria</taxon>
        <taxon>Thermotogati</taxon>
        <taxon>Thermotogota</taxon>
        <taxon>Thermotogae</taxon>
        <taxon>Petrotogales</taxon>
        <taxon>Petrotogaceae</taxon>
        <taxon>Marinitoga</taxon>
    </lineage>
</organism>
<keyword evidence="4" id="KW-0520">NAD</keyword>
<sequence>MDIKNVTIIGGGVLGSQIAWQVAYKGFDVIVYDINEDALEKSKNFHKGYAQYFLKNKGATSEEIEATFSRLKYTTDLNEAVKEADLISESVPEVYEIKKDIYQKLAAVAPEKTIFTTNSSTMLPSQLVNFTGRPEKFLALHFANPVWEANIGEVMGHEKTSKEVFDTVVEFAKAIGMVPIPLKKEQSGYVLNSLLVPLLHAAETLYFDGVADYKSIDKTWMISTGSKFGPFGIIDLIGMNTLYNIIKMRGEKLQDEKILKRAEKIKEMFIDKNKLGVSTGEGFYKYPNPEYLDPEFLK</sequence>
<dbReference type="Gene3D" id="1.10.1040.10">
    <property type="entry name" value="N-(1-d-carboxylethyl)-l-norvaline Dehydrogenase, domain 2"/>
    <property type="match status" value="1"/>
</dbReference>
<keyword evidence="3" id="KW-0560">Oxidoreductase</keyword>
<dbReference type="InterPro" id="IPR022694">
    <property type="entry name" value="3-OHacyl-CoA_DH"/>
</dbReference>
<dbReference type="SUPFAM" id="SSF48179">
    <property type="entry name" value="6-phosphogluconate dehydrogenase C-terminal domain-like"/>
    <property type="match status" value="1"/>
</dbReference>
<dbReference type="InterPro" id="IPR013328">
    <property type="entry name" value="6PGD_dom2"/>
</dbReference>
<dbReference type="AlphaFoldDB" id="H2J5A9"/>
<evidence type="ECO:0000256" key="5">
    <source>
        <dbReference type="ARBA" id="ARBA00023098"/>
    </source>
</evidence>
<dbReference type="PIRSF" id="PIRSF000105">
    <property type="entry name" value="HCDH"/>
    <property type="match status" value="1"/>
</dbReference>
<dbReference type="PANTHER" id="PTHR43561:SF3">
    <property type="entry name" value="HYDROXYACYL-COENZYME A DEHYDROGENASE, MITOCHONDRIAL"/>
    <property type="match status" value="1"/>
</dbReference>
<reference evidence="10 11" key="1">
    <citation type="journal article" date="2012" name="J. Bacteriol.">
        <title>Complete Genome Sequence of the Thermophilic, Piezophilic, Heterotrophic Bacterium Marinitoga piezophila KA3.</title>
        <authorList>
            <person name="Lucas S."/>
            <person name="Han J."/>
            <person name="Lapidus A."/>
            <person name="Cheng J.F."/>
            <person name="Goodwin L.A."/>
            <person name="Pitluck S."/>
            <person name="Peters L."/>
            <person name="Mikhailova N."/>
            <person name="Teshima H."/>
            <person name="Detter J.C."/>
            <person name="Han C."/>
            <person name="Tapia R."/>
            <person name="Land M."/>
            <person name="Hauser L."/>
            <person name="Kyrpides N.C."/>
            <person name="Ivanova N."/>
            <person name="Pagani I."/>
            <person name="Vannier P."/>
            <person name="Oger P."/>
            <person name="Bartlett D.H."/>
            <person name="Noll K.M."/>
            <person name="Woyke T."/>
            <person name="Jebbar M."/>
        </authorList>
    </citation>
    <scope>NUCLEOTIDE SEQUENCE [LARGE SCALE GENOMIC DNA]</scope>
    <source>
        <strain evidence="11">DSM 14283 / JCM 11233 / KA3</strain>
    </source>
</reference>
<dbReference type="InterPro" id="IPR006176">
    <property type="entry name" value="3-OHacyl-CoA_DH_NAD-bd"/>
</dbReference>
<proteinExistence type="predicted"/>
<feature type="domain" description="3-hydroxyacyl-CoA dehydrogenase C-terminal" evidence="8">
    <location>
        <begin position="188"/>
        <end position="286"/>
    </location>
</feature>
<evidence type="ECO:0000256" key="1">
    <source>
        <dbReference type="ARBA" id="ARBA00005005"/>
    </source>
</evidence>
<evidence type="ECO:0000256" key="7">
    <source>
        <dbReference type="PIRSR" id="PIRSR000105-1"/>
    </source>
</evidence>
<evidence type="ECO:0000256" key="2">
    <source>
        <dbReference type="ARBA" id="ARBA00022832"/>
    </source>
</evidence>
<dbReference type="eggNOG" id="COG1250">
    <property type="taxonomic scope" value="Bacteria"/>
</dbReference>
<dbReference type="Pfam" id="PF02737">
    <property type="entry name" value="3HCDH_N"/>
    <property type="match status" value="1"/>
</dbReference>
<dbReference type="GO" id="GO:0070403">
    <property type="term" value="F:NAD+ binding"/>
    <property type="evidence" value="ECO:0007669"/>
    <property type="project" value="InterPro"/>
</dbReference>
<evidence type="ECO:0000256" key="6">
    <source>
        <dbReference type="ARBA" id="ARBA00049556"/>
    </source>
</evidence>
<dbReference type="OrthoDB" id="9771883at2"/>
<dbReference type="PANTHER" id="PTHR43561">
    <property type="match status" value="1"/>
</dbReference>